<reference evidence="1" key="1">
    <citation type="submission" date="2022-06" db="EMBL/GenBank/DDBJ databases">
        <title>Genomic Encyclopedia of Archaeal and Bacterial Type Strains, Phase II (KMG-II): from individual species to whole genera.</title>
        <authorList>
            <person name="Goeker M."/>
        </authorList>
    </citation>
    <scope>NUCLEOTIDE SEQUENCE</scope>
    <source>
        <strain evidence="1">DSM 43935</strain>
    </source>
</reference>
<proteinExistence type="predicted"/>
<dbReference type="Gene3D" id="2.30.320.10">
    <property type="entry name" value="YwqG-like"/>
    <property type="match status" value="1"/>
</dbReference>
<organism evidence="1 2">
    <name type="scientific">Goodfellowiella coeruleoviolacea</name>
    <dbReference type="NCBI Taxonomy" id="334858"/>
    <lineage>
        <taxon>Bacteria</taxon>
        <taxon>Bacillati</taxon>
        <taxon>Actinomycetota</taxon>
        <taxon>Actinomycetes</taxon>
        <taxon>Pseudonocardiales</taxon>
        <taxon>Pseudonocardiaceae</taxon>
        <taxon>Goodfellowiella</taxon>
    </lineage>
</organism>
<evidence type="ECO:0000313" key="2">
    <source>
        <dbReference type="Proteomes" id="UP001206128"/>
    </source>
</evidence>
<name>A0AAE3GLZ7_9PSEU</name>
<dbReference type="Proteomes" id="UP001206128">
    <property type="component" value="Unassembled WGS sequence"/>
</dbReference>
<accession>A0AAE3GLZ7</accession>
<dbReference type="InterPro" id="IPR035948">
    <property type="entry name" value="YwqG-like_sf"/>
</dbReference>
<gene>
    <name evidence="1" type="ORF">LX83_005311</name>
</gene>
<dbReference type="AlphaFoldDB" id="A0AAE3GLZ7"/>
<dbReference type="PANTHER" id="PTHR36436">
    <property type="entry name" value="SLL5081 PROTEIN"/>
    <property type="match status" value="1"/>
</dbReference>
<sequence length="289" mass="31950">MLSLPLLRALAQERFSPEFADRFCALLKPRGQILSAARPGDEPVGVLGGEPLLPESVDWPVWDGHGPLSFVASLHCGRLSATRTGLALPPSGSLLFFYFDGQADNYETWVDPSVPDARSGARVLHVPDDVAVRPRGTPSPLKPYQRVPLRADPAVELPEITSARLYEPLGLDHATVSADPRYVAFQDAVWDLLGVRHQVGGDPSSIQGEVEYEVADFPEDWDLDSFDPDTPHFDDILAEAGRWRLLLQVASDRDAGMLWGDLGALYWLITPEDLAASRFDRARFTWQCH</sequence>
<dbReference type="InterPro" id="IPR015315">
    <property type="entry name" value="DUF1963"/>
</dbReference>
<dbReference type="SUPFAM" id="SSF103032">
    <property type="entry name" value="Hypothetical protein YwqG"/>
    <property type="match status" value="1"/>
</dbReference>
<dbReference type="EMBL" id="JAMTCK010000014">
    <property type="protein sequence ID" value="MCP2168433.1"/>
    <property type="molecule type" value="Genomic_DNA"/>
</dbReference>
<dbReference type="PANTHER" id="PTHR36436:SF6">
    <property type="entry name" value="SLL5081 PROTEIN"/>
    <property type="match status" value="1"/>
</dbReference>
<keyword evidence="2" id="KW-1185">Reference proteome</keyword>
<dbReference type="RefSeq" id="WP_253776291.1">
    <property type="nucleotide sequence ID" value="NZ_JAMTCK010000014.1"/>
</dbReference>
<dbReference type="Pfam" id="PF09234">
    <property type="entry name" value="DUF1963"/>
    <property type="match status" value="1"/>
</dbReference>
<protein>
    <submittedName>
        <fullName evidence="1">Uncharacterized protein YwqG</fullName>
    </submittedName>
</protein>
<comment type="caution">
    <text evidence="1">The sequence shown here is derived from an EMBL/GenBank/DDBJ whole genome shotgun (WGS) entry which is preliminary data.</text>
</comment>
<evidence type="ECO:0000313" key="1">
    <source>
        <dbReference type="EMBL" id="MCP2168433.1"/>
    </source>
</evidence>